<gene>
    <name evidence="2" type="ORF">INT47_000332</name>
</gene>
<dbReference type="Proteomes" id="UP000603453">
    <property type="component" value="Unassembled WGS sequence"/>
</dbReference>
<dbReference type="InterPro" id="IPR015946">
    <property type="entry name" value="KH_dom-like_a/b"/>
</dbReference>
<comment type="caution">
    <text evidence="2">The sequence shown here is derived from an EMBL/GenBank/DDBJ whole genome shotgun (WGS) entry which is preliminary data.</text>
</comment>
<protein>
    <submittedName>
        <fullName evidence="2">Uncharacterized protein</fullName>
    </submittedName>
</protein>
<dbReference type="InterPro" id="IPR023799">
    <property type="entry name" value="RbfA_dom_sf"/>
</dbReference>
<dbReference type="AlphaFoldDB" id="A0A8H7QWD5"/>
<dbReference type="Gene3D" id="3.30.300.20">
    <property type="match status" value="1"/>
</dbReference>
<dbReference type="EMBL" id="JAEPRD010000089">
    <property type="protein sequence ID" value="KAG2199982.1"/>
    <property type="molecule type" value="Genomic_DNA"/>
</dbReference>
<evidence type="ECO:0000313" key="2">
    <source>
        <dbReference type="EMBL" id="KAG2199982.1"/>
    </source>
</evidence>
<dbReference type="SUPFAM" id="SSF89919">
    <property type="entry name" value="Ribosome-binding factor A, RbfA"/>
    <property type="match status" value="1"/>
</dbReference>
<dbReference type="OrthoDB" id="2250046at2759"/>
<name>A0A8H7QWD5_9FUNG</name>
<dbReference type="InterPro" id="IPR000238">
    <property type="entry name" value="RbfA"/>
</dbReference>
<reference evidence="2" key="1">
    <citation type="submission" date="2020-12" db="EMBL/GenBank/DDBJ databases">
        <title>Metabolic potential, ecology and presence of endohyphal bacteria is reflected in genomic diversity of Mucoromycotina.</title>
        <authorList>
            <person name="Muszewska A."/>
            <person name="Okrasinska A."/>
            <person name="Steczkiewicz K."/>
            <person name="Drgas O."/>
            <person name="Orlowska M."/>
            <person name="Perlinska-Lenart U."/>
            <person name="Aleksandrzak-Piekarczyk T."/>
            <person name="Szatraj K."/>
            <person name="Zielenkiewicz U."/>
            <person name="Pilsyk S."/>
            <person name="Malc E."/>
            <person name="Mieczkowski P."/>
            <person name="Kruszewska J.S."/>
            <person name="Biernat P."/>
            <person name="Pawlowska J."/>
        </authorList>
    </citation>
    <scope>NUCLEOTIDE SEQUENCE</scope>
    <source>
        <strain evidence="2">WA0000017839</strain>
    </source>
</reference>
<sequence length="228" mass="26575">MQFIRHQLPKGKSLLPRSMSTHVPKEPKPARLPRYTPQNQQILDETMIPGPCLRFFKTKREKKRHDNGNLVRVTIMFLSALDLYTSPARPVNFNEFDATPTIAQERLSERLNRAISTMYTLETLPTKWVTLNHLTIRGVKVSRNLRKCRVLYEPTSAVKRERGNVHRGLQDYTPLLNTLIRSHAQLKRPLSIKFVPDTQSKELDDIFHRLEAEEKSQDNLLLQEQKSQ</sequence>
<keyword evidence="3" id="KW-1185">Reference proteome</keyword>
<evidence type="ECO:0000256" key="1">
    <source>
        <dbReference type="SAM" id="MobiDB-lite"/>
    </source>
</evidence>
<accession>A0A8H7QWD5</accession>
<organism evidence="2 3">
    <name type="scientific">Mucor saturninus</name>
    <dbReference type="NCBI Taxonomy" id="64648"/>
    <lineage>
        <taxon>Eukaryota</taxon>
        <taxon>Fungi</taxon>
        <taxon>Fungi incertae sedis</taxon>
        <taxon>Mucoromycota</taxon>
        <taxon>Mucoromycotina</taxon>
        <taxon>Mucoromycetes</taxon>
        <taxon>Mucorales</taxon>
        <taxon>Mucorineae</taxon>
        <taxon>Mucoraceae</taxon>
        <taxon>Mucor</taxon>
    </lineage>
</organism>
<evidence type="ECO:0000313" key="3">
    <source>
        <dbReference type="Proteomes" id="UP000603453"/>
    </source>
</evidence>
<feature type="region of interest" description="Disordered" evidence="1">
    <location>
        <begin position="14"/>
        <end position="34"/>
    </location>
</feature>
<dbReference type="Pfam" id="PF02033">
    <property type="entry name" value="RBFA"/>
    <property type="match status" value="1"/>
</dbReference>
<proteinExistence type="predicted"/>